<reference evidence="12" key="1">
    <citation type="submission" date="2016-03" db="EMBL/GenBank/DDBJ databases">
        <authorList>
            <person name="Guldener U."/>
        </authorList>
    </citation>
    <scope>NUCLEOTIDE SEQUENCE [LARGE SCALE GENOMIC DNA]</scope>
    <source>
        <strain evidence="12">04CH-RAC-A.6.1</strain>
    </source>
</reference>
<dbReference type="PROSITE" id="PS50157">
    <property type="entry name" value="ZINC_FINGER_C2H2_2"/>
    <property type="match status" value="2"/>
</dbReference>
<feature type="domain" description="C2H2-type" evidence="10">
    <location>
        <begin position="30"/>
        <end position="58"/>
    </location>
</feature>
<accession>A0A1E1KGJ8</accession>
<dbReference type="PANTHER" id="PTHR47660">
    <property type="entry name" value="TRANSCRIPTION FACTOR WITH C2H2 AND ZN(2)-CYS(6) DNA BINDING DOMAIN (EUROFUNG)-RELATED-RELATED"/>
    <property type="match status" value="1"/>
</dbReference>
<evidence type="ECO:0000259" key="9">
    <source>
        <dbReference type="PROSITE" id="PS50048"/>
    </source>
</evidence>
<protein>
    <submittedName>
        <fullName evidence="11">Related to transcription factor Pig1p</fullName>
    </submittedName>
</protein>
<dbReference type="SMART" id="SM00066">
    <property type="entry name" value="GAL4"/>
    <property type="match status" value="1"/>
</dbReference>
<evidence type="ECO:0000256" key="4">
    <source>
        <dbReference type="ARBA" id="ARBA00023015"/>
    </source>
</evidence>
<keyword evidence="12" id="KW-1185">Reference proteome</keyword>
<dbReference type="AlphaFoldDB" id="A0A1E1KGJ8"/>
<keyword evidence="4" id="KW-0805">Transcription regulation</keyword>
<name>A0A1E1KGJ8_9HELO</name>
<evidence type="ECO:0000256" key="8">
    <source>
        <dbReference type="SAM" id="MobiDB-lite"/>
    </source>
</evidence>
<dbReference type="Proteomes" id="UP000178912">
    <property type="component" value="Unassembled WGS sequence"/>
</dbReference>
<feature type="compositionally biased region" description="Polar residues" evidence="8">
    <location>
        <begin position="125"/>
        <end position="138"/>
    </location>
</feature>
<evidence type="ECO:0000313" key="12">
    <source>
        <dbReference type="Proteomes" id="UP000178912"/>
    </source>
</evidence>
<keyword evidence="2 7" id="KW-0863">Zinc-finger</keyword>
<feature type="domain" description="Zn(2)-C6 fungal-type" evidence="9">
    <location>
        <begin position="76"/>
        <end position="103"/>
    </location>
</feature>
<dbReference type="InterPro" id="IPR036236">
    <property type="entry name" value="Znf_C2H2_sf"/>
</dbReference>
<keyword evidence="6" id="KW-0539">Nucleus</keyword>
<dbReference type="Pfam" id="PF00096">
    <property type="entry name" value="zf-C2H2"/>
    <property type="match status" value="1"/>
</dbReference>
<keyword evidence="1" id="KW-0479">Metal-binding</keyword>
<dbReference type="GO" id="GO:0000981">
    <property type="term" value="F:DNA-binding transcription factor activity, RNA polymerase II-specific"/>
    <property type="evidence" value="ECO:0007669"/>
    <property type="project" value="InterPro"/>
</dbReference>
<dbReference type="CDD" id="cd00067">
    <property type="entry name" value="GAL4"/>
    <property type="match status" value="1"/>
</dbReference>
<dbReference type="OrthoDB" id="40579at2759"/>
<evidence type="ECO:0000256" key="7">
    <source>
        <dbReference type="PROSITE-ProRule" id="PRU00042"/>
    </source>
</evidence>
<dbReference type="Pfam" id="PF00172">
    <property type="entry name" value="Zn_clus"/>
    <property type="match status" value="1"/>
</dbReference>
<evidence type="ECO:0000256" key="5">
    <source>
        <dbReference type="ARBA" id="ARBA00023163"/>
    </source>
</evidence>
<dbReference type="SUPFAM" id="SSF57667">
    <property type="entry name" value="beta-beta-alpha zinc fingers"/>
    <property type="match status" value="1"/>
</dbReference>
<evidence type="ECO:0000256" key="1">
    <source>
        <dbReference type="ARBA" id="ARBA00022723"/>
    </source>
</evidence>
<dbReference type="PROSITE" id="PS00028">
    <property type="entry name" value="ZINC_FINGER_C2H2_1"/>
    <property type="match status" value="2"/>
</dbReference>
<dbReference type="FunFam" id="3.30.160.60:FF:000065">
    <property type="entry name" value="B-cell CLL/lymphoma 6, member B"/>
    <property type="match status" value="1"/>
</dbReference>
<organism evidence="11 12">
    <name type="scientific">Rhynchosporium agropyri</name>
    <dbReference type="NCBI Taxonomy" id="914238"/>
    <lineage>
        <taxon>Eukaryota</taxon>
        <taxon>Fungi</taxon>
        <taxon>Dikarya</taxon>
        <taxon>Ascomycota</taxon>
        <taxon>Pezizomycotina</taxon>
        <taxon>Leotiomycetes</taxon>
        <taxon>Helotiales</taxon>
        <taxon>Ploettnerulaceae</taxon>
        <taxon>Rhynchosporium</taxon>
    </lineage>
</organism>
<dbReference type="InterPro" id="IPR036864">
    <property type="entry name" value="Zn2-C6_fun-type_DNA-bd_sf"/>
</dbReference>
<dbReference type="EMBL" id="FJUX01000030">
    <property type="protein sequence ID" value="CZS97186.1"/>
    <property type="molecule type" value="Genomic_DNA"/>
</dbReference>
<evidence type="ECO:0000256" key="3">
    <source>
        <dbReference type="ARBA" id="ARBA00022833"/>
    </source>
</evidence>
<keyword evidence="5" id="KW-0804">Transcription</keyword>
<dbReference type="PROSITE" id="PS50048">
    <property type="entry name" value="ZN2_CY6_FUNGAL_2"/>
    <property type="match status" value="1"/>
</dbReference>
<dbReference type="PANTHER" id="PTHR47660:SF2">
    <property type="entry name" value="TRANSCRIPTION FACTOR WITH C2H2 AND ZN(2)-CYS(6) DNA BINDING DOMAIN (EUROFUNG)"/>
    <property type="match status" value="1"/>
</dbReference>
<evidence type="ECO:0000259" key="10">
    <source>
        <dbReference type="PROSITE" id="PS50157"/>
    </source>
</evidence>
<sequence>MIFCTYCGKSFTRKEHLERHIPSHTNVKPHRCTLCQLSFPRRDLLQRHHFTYHEAKDPMQVVPGTVPSIAGRTPIACINCANAKTGCDKAVPCSRCAEKNLPCEARFARRSGKASMRSASLSGAVSAHLNSRSPTATNRLAPKTATPAQTPIVATASPVEPSQIQESPHKEQTQVYNMQELAFGNTPFNTLPSDHVTGMDTFMCLNDEYMLNVETSYQDLMMWNQCPSELEMYHPTMTGKIDCPFMEMAGSYSSSDTLQSGSLHTSISIPHTGSTSISSQADFERTFHIVEATGLISEEPMVPEFEVVIAAEAAWPLARCNRLIFSGSCPRTAIVHLENLEQHSRYENTWSLLDSSIDLADVDYKNRISVVPFSPCTRDRILAITQSFLHTALETHRGGMKVWDKGSPHGNFNFLVLPPSKVLEYFLRSYVRSLAPYYILIYGNSLDPNELMLNNQASTLLLLLMIATGATSVQTSEARCLTAGLTETCRISLFNIIEKDVELSADPVVLRCALLFTILGAWSGDAWHMNIAMGQRGMYLSMLKHAGMLELLVYNWVMVDQELSLFHDTAPILSITELQTPMPGMESLWLAQDSTEWLLAFQQTNSATGWMSPNPIEVQPLPPSLCDLFQDLLHDNINHRYNQLSPLQLKLLLHPLQSLLCHLSQVLSCFSDFFGARRGTRTVTKASTMLRMEEVQSLLQKWYELCAVHAKADPTCPVTQANLVLYHLISLNAVTSFPEIERLARKEAFDGSSRELANRYKKCIHQPEEVLIHCGQVLRIVSSMPREGRPHWWSTAIYRATLILWVESLSRVDPTSQRKEKGPMFAIDAVMPDDRSVVSYLWNGEGVPVLTKGDRLVELLPDEVLNYCIMLLEQGVALRICDGIKRKIQTLSRNWSSVLM</sequence>
<dbReference type="GO" id="GO:0008270">
    <property type="term" value="F:zinc ion binding"/>
    <property type="evidence" value="ECO:0007669"/>
    <property type="project" value="UniProtKB-KW"/>
</dbReference>
<dbReference type="Gene3D" id="3.30.160.60">
    <property type="entry name" value="Classic Zinc Finger"/>
    <property type="match status" value="1"/>
</dbReference>
<dbReference type="SMART" id="SM00355">
    <property type="entry name" value="ZnF_C2H2"/>
    <property type="match status" value="2"/>
</dbReference>
<gene>
    <name evidence="11" type="ORF">RAG0_06345</name>
</gene>
<feature type="region of interest" description="Disordered" evidence="8">
    <location>
        <begin position="125"/>
        <end position="146"/>
    </location>
</feature>
<evidence type="ECO:0000313" key="11">
    <source>
        <dbReference type="EMBL" id="CZS97186.1"/>
    </source>
</evidence>
<dbReference type="Gene3D" id="4.10.240.10">
    <property type="entry name" value="Zn(2)-C6 fungal-type DNA-binding domain"/>
    <property type="match status" value="1"/>
</dbReference>
<evidence type="ECO:0000256" key="2">
    <source>
        <dbReference type="ARBA" id="ARBA00022771"/>
    </source>
</evidence>
<keyword evidence="3" id="KW-0862">Zinc</keyword>
<dbReference type="InterPro" id="IPR001138">
    <property type="entry name" value="Zn2Cys6_DnaBD"/>
</dbReference>
<proteinExistence type="predicted"/>
<dbReference type="PROSITE" id="PS00463">
    <property type="entry name" value="ZN2_CY6_FUNGAL_1"/>
    <property type="match status" value="1"/>
</dbReference>
<feature type="domain" description="C2H2-type" evidence="10">
    <location>
        <begin position="2"/>
        <end position="29"/>
    </location>
</feature>
<dbReference type="InterPro" id="IPR013087">
    <property type="entry name" value="Znf_C2H2_type"/>
</dbReference>
<evidence type="ECO:0000256" key="6">
    <source>
        <dbReference type="ARBA" id="ARBA00023242"/>
    </source>
</evidence>
<dbReference type="SUPFAM" id="SSF57701">
    <property type="entry name" value="Zn2/Cys6 DNA-binding domain"/>
    <property type="match status" value="1"/>
</dbReference>